<evidence type="ECO:0000256" key="2">
    <source>
        <dbReference type="ARBA" id="ARBA00022679"/>
    </source>
</evidence>
<accession>A0A382K498</accession>
<dbReference type="PANTHER" id="PTHR32282">
    <property type="entry name" value="BINDING PROTEIN TRANSPEPTIDASE, PUTATIVE-RELATED"/>
    <property type="match status" value="1"/>
</dbReference>
<organism evidence="10">
    <name type="scientific">marine metagenome</name>
    <dbReference type="NCBI Taxonomy" id="408172"/>
    <lineage>
        <taxon>unclassified sequences</taxon>
        <taxon>metagenomes</taxon>
        <taxon>ecological metagenomes</taxon>
    </lineage>
</organism>
<dbReference type="GO" id="GO:0030288">
    <property type="term" value="C:outer membrane-bounded periplasmic space"/>
    <property type="evidence" value="ECO:0007669"/>
    <property type="project" value="TreeGrafter"/>
</dbReference>
<keyword evidence="7" id="KW-0472">Membrane</keyword>
<evidence type="ECO:0000256" key="7">
    <source>
        <dbReference type="ARBA" id="ARBA00023136"/>
    </source>
</evidence>
<proteinExistence type="predicted"/>
<dbReference type="Pfam" id="PF00912">
    <property type="entry name" value="Transgly"/>
    <property type="match status" value="1"/>
</dbReference>
<dbReference type="GO" id="GO:0016020">
    <property type="term" value="C:membrane"/>
    <property type="evidence" value="ECO:0007669"/>
    <property type="project" value="UniProtKB-SubCell"/>
</dbReference>
<dbReference type="EMBL" id="UINC01078008">
    <property type="protein sequence ID" value="SVC18655.1"/>
    <property type="molecule type" value="Genomic_DNA"/>
</dbReference>
<dbReference type="SUPFAM" id="SSF53955">
    <property type="entry name" value="Lysozyme-like"/>
    <property type="match status" value="1"/>
</dbReference>
<protein>
    <recommendedName>
        <fullName evidence="9">Glycosyl transferase family 51 domain-containing protein</fullName>
    </recommendedName>
</protein>
<dbReference type="GO" id="GO:0008955">
    <property type="term" value="F:peptidoglycan glycosyltransferase activity"/>
    <property type="evidence" value="ECO:0007669"/>
    <property type="project" value="TreeGrafter"/>
</dbReference>
<name>A0A382K498_9ZZZZ</name>
<gene>
    <name evidence="10" type="ORF">METZ01_LOCUS271509</name>
</gene>
<sequence length="167" mass="19059">MSKILKKIFILLCSFALLLGLSILSILWTFSNNLPDYKFLINYKPPVSSKVYSGEGELVSDFSSEKRIFIPYNAIPQKIIKAFLSAEDKNFFYHPGVDAKGILRATINNISNFLSSKRLEGASTITQQVAKNFLLTNEVSFKRKLKEVILAFRIERALSKERILELY</sequence>
<keyword evidence="8" id="KW-0961">Cell wall biogenesis/degradation</keyword>
<keyword evidence="5" id="KW-0573">Peptidoglycan synthesis</keyword>
<keyword evidence="6" id="KW-1133">Transmembrane helix</keyword>
<evidence type="ECO:0000256" key="8">
    <source>
        <dbReference type="ARBA" id="ARBA00023316"/>
    </source>
</evidence>
<dbReference type="Gene3D" id="1.10.3810.10">
    <property type="entry name" value="Biosynthetic peptidoglycan transglycosylase-like"/>
    <property type="match status" value="1"/>
</dbReference>
<dbReference type="GO" id="GO:0071555">
    <property type="term" value="P:cell wall organization"/>
    <property type="evidence" value="ECO:0007669"/>
    <property type="project" value="UniProtKB-KW"/>
</dbReference>
<keyword evidence="2" id="KW-0808">Transferase</keyword>
<evidence type="ECO:0000256" key="3">
    <source>
        <dbReference type="ARBA" id="ARBA00022692"/>
    </source>
</evidence>
<dbReference type="AlphaFoldDB" id="A0A382K498"/>
<dbReference type="GO" id="GO:0009252">
    <property type="term" value="P:peptidoglycan biosynthetic process"/>
    <property type="evidence" value="ECO:0007669"/>
    <property type="project" value="UniProtKB-KW"/>
</dbReference>
<comment type="subcellular location">
    <subcellularLocation>
        <location evidence="1">Membrane</location>
    </subcellularLocation>
</comment>
<dbReference type="InterPro" id="IPR001264">
    <property type="entry name" value="Glyco_trans_51"/>
</dbReference>
<evidence type="ECO:0000256" key="4">
    <source>
        <dbReference type="ARBA" id="ARBA00022960"/>
    </source>
</evidence>
<evidence type="ECO:0000256" key="5">
    <source>
        <dbReference type="ARBA" id="ARBA00022984"/>
    </source>
</evidence>
<dbReference type="InterPro" id="IPR050396">
    <property type="entry name" value="Glycosyltr_51/Transpeptidase"/>
</dbReference>
<keyword evidence="4" id="KW-0133">Cell shape</keyword>
<dbReference type="PANTHER" id="PTHR32282:SF27">
    <property type="entry name" value="PENICILLIN-BINDING PROTEIN 1A"/>
    <property type="match status" value="1"/>
</dbReference>
<evidence type="ECO:0000256" key="6">
    <source>
        <dbReference type="ARBA" id="ARBA00022989"/>
    </source>
</evidence>
<feature type="domain" description="Glycosyl transferase family 51" evidence="9">
    <location>
        <begin position="56"/>
        <end position="167"/>
    </location>
</feature>
<evidence type="ECO:0000256" key="1">
    <source>
        <dbReference type="ARBA" id="ARBA00004370"/>
    </source>
</evidence>
<feature type="non-terminal residue" evidence="10">
    <location>
        <position position="167"/>
    </location>
</feature>
<keyword evidence="3" id="KW-0812">Transmembrane</keyword>
<dbReference type="InterPro" id="IPR036950">
    <property type="entry name" value="PBP_transglycosylase"/>
</dbReference>
<evidence type="ECO:0000313" key="10">
    <source>
        <dbReference type="EMBL" id="SVC18655.1"/>
    </source>
</evidence>
<evidence type="ECO:0000259" key="9">
    <source>
        <dbReference type="Pfam" id="PF00912"/>
    </source>
</evidence>
<dbReference type="GO" id="GO:0008360">
    <property type="term" value="P:regulation of cell shape"/>
    <property type="evidence" value="ECO:0007669"/>
    <property type="project" value="UniProtKB-KW"/>
</dbReference>
<reference evidence="10" key="1">
    <citation type="submission" date="2018-05" db="EMBL/GenBank/DDBJ databases">
        <authorList>
            <person name="Lanie J.A."/>
            <person name="Ng W.-L."/>
            <person name="Kazmierczak K.M."/>
            <person name="Andrzejewski T.M."/>
            <person name="Davidsen T.M."/>
            <person name="Wayne K.J."/>
            <person name="Tettelin H."/>
            <person name="Glass J.I."/>
            <person name="Rusch D."/>
            <person name="Podicherti R."/>
            <person name="Tsui H.-C.T."/>
            <person name="Winkler M.E."/>
        </authorList>
    </citation>
    <scope>NUCLEOTIDE SEQUENCE</scope>
</reference>
<dbReference type="InterPro" id="IPR023346">
    <property type="entry name" value="Lysozyme-like_dom_sf"/>
</dbReference>